<dbReference type="PANTHER" id="PTHR48107">
    <property type="entry name" value="NADPH-DEPENDENT ALDEHYDE REDUCTASE-LIKE PROTEIN, CHLOROPLASTIC-RELATED"/>
    <property type="match status" value="1"/>
</dbReference>
<accession>A0A423VQ51</accession>
<evidence type="ECO:0000256" key="2">
    <source>
        <dbReference type="ARBA" id="ARBA00023002"/>
    </source>
</evidence>
<dbReference type="Proteomes" id="UP000283895">
    <property type="component" value="Unassembled WGS sequence"/>
</dbReference>
<protein>
    <submittedName>
        <fullName evidence="3">Uncharacterized protein</fullName>
    </submittedName>
</protein>
<name>A0A423VQ51_9PEZI</name>
<dbReference type="PANTHER" id="PTHR48107:SF7">
    <property type="entry name" value="RE15974P"/>
    <property type="match status" value="1"/>
</dbReference>
<comment type="similarity">
    <text evidence="1">Belongs to the short-chain dehydrogenases/reductases (SDR) family.</text>
</comment>
<evidence type="ECO:0000313" key="4">
    <source>
        <dbReference type="Proteomes" id="UP000283895"/>
    </source>
</evidence>
<dbReference type="InterPro" id="IPR036291">
    <property type="entry name" value="NAD(P)-bd_dom_sf"/>
</dbReference>
<dbReference type="AlphaFoldDB" id="A0A423VQ51"/>
<evidence type="ECO:0000256" key="1">
    <source>
        <dbReference type="ARBA" id="ARBA00006484"/>
    </source>
</evidence>
<reference evidence="3 4" key="1">
    <citation type="submission" date="2015-09" db="EMBL/GenBank/DDBJ databases">
        <title>Host preference determinants of Valsa canker pathogens revealed by comparative genomics.</title>
        <authorList>
            <person name="Yin Z."/>
            <person name="Huang L."/>
        </authorList>
    </citation>
    <scope>NUCLEOTIDE SEQUENCE [LARGE SCALE GENOMIC DNA]</scope>
    <source>
        <strain evidence="3 4">03-1</strain>
    </source>
</reference>
<evidence type="ECO:0000313" key="3">
    <source>
        <dbReference type="EMBL" id="ROV93151.1"/>
    </source>
</evidence>
<proteinExistence type="inferred from homology"/>
<dbReference type="OrthoDB" id="5232103at2759"/>
<keyword evidence="4" id="KW-1185">Reference proteome</keyword>
<sequence length="712" mass="80201">MPLPLPKDFWDSFRDPLVRQNEDYRGWAPRSLDTSHDMEKWKDFALTGKKIIIVGGSQPPPLSQSALKQIMQQGDRAWMGMSHSKIHMFHAFNYFMGGSKASNIHQIGDIDYAETFREGVKGRTVTSDTRQTSSEDLVKHAETITGQPVFNNTDALVINYDFSFMIADDSTFDDFIRYMIGRVDRAITATDALIKAAIPRMKQGGRIIFLTNSLWPLAITEASYCDDHPIIVKNQALTQHLAKEVMQKHGIELSFLLNRITPDTRPINWKSLRDTINHYAFNGYSADMLCKLGSRVAAIAAVGNIRREKKNEATIYDNVLAELLHTPCHWGDDKSENRDYWGFMKAMGECLADRYKAKQADDPQLALIDAHVRRPDSRLGYRLRAAEDQHYHGISVELGFDGRVIGDEPKDTKIWMEKVIMEVPLAGKVALVLHAGRSDGVTGEVCLELARLGASIALTYVDVGDMRAVAEELVEKIRLSGGQAVALGGIPYRSETYSDKESDQDSYVGDLVLKALKAFDSKQLHLIVNNVGYDDSLLASNVAQGKGNKYDKHLMAGIFHERIALVCADSVRNLLALHYVVEFCAEYGLLADRARVINIAGIGAHPAMEVEGHPFWDQIRKFMGYWHNHINKQDSLTEEHVTFNTIVPCDASYRMPHRNYRTKEGSRWMKAVQSYFAVDRTLAKATEKARMIGWLARPTSQVRSQMIAQDRS</sequence>
<dbReference type="Gene3D" id="3.40.50.720">
    <property type="entry name" value="NAD(P)-binding Rossmann-like Domain"/>
    <property type="match status" value="1"/>
</dbReference>
<dbReference type="SUPFAM" id="SSF51735">
    <property type="entry name" value="NAD(P)-binding Rossmann-fold domains"/>
    <property type="match status" value="1"/>
</dbReference>
<keyword evidence="2" id="KW-0560">Oxidoreductase</keyword>
<gene>
    <name evidence="3" type="ORF">VMCG_08731</name>
</gene>
<dbReference type="EMBL" id="LKEA01000046">
    <property type="protein sequence ID" value="ROV93151.1"/>
    <property type="molecule type" value="Genomic_DNA"/>
</dbReference>
<organism evidence="3 4">
    <name type="scientific">Cytospora schulzeri</name>
    <dbReference type="NCBI Taxonomy" id="448051"/>
    <lineage>
        <taxon>Eukaryota</taxon>
        <taxon>Fungi</taxon>
        <taxon>Dikarya</taxon>
        <taxon>Ascomycota</taxon>
        <taxon>Pezizomycotina</taxon>
        <taxon>Sordariomycetes</taxon>
        <taxon>Sordariomycetidae</taxon>
        <taxon>Diaporthales</taxon>
        <taxon>Cytosporaceae</taxon>
        <taxon>Cytospora</taxon>
    </lineage>
</organism>
<dbReference type="GO" id="GO:0016614">
    <property type="term" value="F:oxidoreductase activity, acting on CH-OH group of donors"/>
    <property type="evidence" value="ECO:0007669"/>
    <property type="project" value="UniProtKB-ARBA"/>
</dbReference>
<comment type="caution">
    <text evidence="3">The sequence shown here is derived from an EMBL/GenBank/DDBJ whole genome shotgun (WGS) entry which is preliminary data.</text>
</comment>